<feature type="region of interest" description="Disordered" evidence="1">
    <location>
        <begin position="60"/>
        <end position="103"/>
    </location>
</feature>
<sequence>MAFSRIKAGGERVCFICIGLFIGYYFSQRDLVRSPSSNEDVSSIQSRTVTIQGKLKQAATNDVTASRPRIDIDEPRTNKSTADSSKQRINSANGESPKQDEFKKTVGVDKNVGVDEAVKKMTVDLYPYRKYNPFAMEWMNVVDELEWIHRNSYNEDKKVYKMPFNLGSGELQQTSVNETRLVVRNAKKNIRKGTYICVSIETIDQNGRKRNRGGDFFTAGMTNVRLGMSTAGRVVDHGNGTYHVYFYAAWSGEATIDIALSYTREAITYMKDIVRRKEEILGFAANYSDGKNTEDTRCSLINEGVWTNRCEYINPNSLGKTVFACKKLDRFRCDQITNIWAGVTGLNRVATDEIKKIQYLHESKYSTVKLKGTPIKLNILDDVVSPPQLPMCGPDLPIPLSDGYWENNTTFVPLVCQSKQWEQEEIDKCLADTEVLGVGDSTLGPLTNEFIKFTRSVEEKLSFHDPQTCRPKSSDYGDCIRKRYD</sequence>
<dbReference type="InterPro" id="IPR014756">
    <property type="entry name" value="Ig_E-set"/>
</dbReference>
<dbReference type="SUPFAM" id="SSF81296">
    <property type="entry name" value="E set domains"/>
    <property type="match status" value="1"/>
</dbReference>
<keyword evidence="2" id="KW-1185">Reference proteome</keyword>
<dbReference type="Pfam" id="PF06312">
    <property type="entry name" value="Neurexophilin"/>
    <property type="match status" value="1"/>
</dbReference>
<dbReference type="PANTHER" id="PTHR16165:SF5">
    <property type="entry name" value="NXPE FAMILY MEMBER 3"/>
    <property type="match status" value="1"/>
</dbReference>
<dbReference type="GeneID" id="102807761"/>
<evidence type="ECO:0000256" key="1">
    <source>
        <dbReference type="SAM" id="MobiDB-lite"/>
    </source>
</evidence>
<evidence type="ECO:0000313" key="3">
    <source>
        <dbReference type="RefSeq" id="XP_006817769.1"/>
    </source>
</evidence>
<dbReference type="InterPro" id="IPR026845">
    <property type="entry name" value="NXPH/NXPE"/>
</dbReference>
<dbReference type="InterPro" id="IPR013783">
    <property type="entry name" value="Ig-like_fold"/>
</dbReference>
<feature type="compositionally biased region" description="Polar residues" evidence="1">
    <location>
        <begin position="78"/>
        <end position="96"/>
    </location>
</feature>
<gene>
    <name evidence="3" type="primary">LOC102807761</name>
</gene>
<protein>
    <submittedName>
        <fullName evidence="3">NXPE family member 1-like</fullName>
    </submittedName>
</protein>
<reference evidence="3" key="1">
    <citation type="submission" date="2025-08" db="UniProtKB">
        <authorList>
            <consortium name="RefSeq"/>
        </authorList>
    </citation>
    <scope>IDENTIFICATION</scope>
    <source>
        <tissue evidence="3">Testes</tissue>
    </source>
</reference>
<name>A0ABM0MCM8_SACKO</name>
<dbReference type="Proteomes" id="UP000694865">
    <property type="component" value="Unplaced"/>
</dbReference>
<dbReference type="Gene3D" id="2.60.40.10">
    <property type="entry name" value="Immunoglobulins"/>
    <property type="match status" value="1"/>
</dbReference>
<dbReference type="RefSeq" id="XP_006817769.1">
    <property type="nucleotide sequence ID" value="XM_006817706.1"/>
</dbReference>
<feature type="compositionally biased region" description="Basic and acidic residues" evidence="1">
    <location>
        <begin position="68"/>
        <end position="77"/>
    </location>
</feature>
<evidence type="ECO:0000313" key="2">
    <source>
        <dbReference type="Proteomes" id="UP000694865"/>
    </source>
</evidence>
<accession>A0ABM0MCM8</accession>
<organism evidence="2 3">
    <name type="scientific">Saccoglossus kowalevskii</name>
    <name type="common">Acorn worm</name>
    <dbReference type="NCBI Taxonomy" id="10224"/>
    <lineage>
        <taxon>Eukaryota</taxon>
        <taxon>Metazoa</taxon>
        <taxon>Hemichordata</taxon>
        <taxon>Enteropneusta</taxon>
        <taxon>Harrimaniidae</taxon>
        <taxon>Saccoglossus</taxon>
    </lineage>
</organism>
<dbReference type="PANTHER" id="PTHR16165">
    <property type="entry name" value="NXPE FAMILY MEMBER"/>
    <property type="match status" value="1"/>
</dbReference>
<proteinExistence type="predicted"/>